<evidence type="ECO:0008006" key="3">
    <source>
        <dbReference type="Google" id="ProtNLM"/>
    </source>
</evidence>
<dbReference type="AlphaFoldDB" id="A0A1B1S9P4"/>
<dbReference type="GeneID" id="65536640"/>
<dbReference type="Gene3D" id="3.10.450.50">
    <property type="match status" value="1"/>
</dbReference>
<dbReference type="EMBL" id="CP015402">
    <property type="protein sequence ID" value="ANU63533.1"/>
    <property type="molecule type" value="Genomic_DNA"/>
</dbReference>
<dbReference type="OrthoDB" id="9805795at2"/>
<proteinExistence type="predicted"/>
<evidence type="ECO:0000313" key="2">
    <source>
        <dbReference type="Proteomes" id="UP000186351"/>
    </source>
</evidence>
<name>A0A1B1S9P4_9BACT</name>
<dbReference type="STRING" id="1796646.A4V02_07195"/>
<keyword evidence="2" id="KW-1185">Reference proteome</keyword>
<evidence type="ECO:0000313" key="1">
    <source>
        <dbReference type="EMBL" id="ANU63533.1"/>
    </source>
</evidence>
<dbReference type="Proteomes" id="UP000186351">
    <property type="component" value="Chromosome"/>
</dbReference>
<dbReference type="RefSeq" id="WP_068960845.1">
    <property type="nucleotide sequence ID" value="NZ_CAJTAP010000018.1"/>
</dbReference>
<sequence length="159" mass="18205">MKVLKYTFYALVLAVLASCRVSPDKNIKETIIEQSSIANEEVSDESTENISLINTVYEKFVFAIDSQSDEKPEKYFSDNALKKLQEDYEFDCEDGSCYAFYALRTEMQDSNPDTDGSSKICDIELGRDGWYIVSYSDMGWTGKTRIKITNGKIDDYQRI</sequence>
<protein>
    <recommendedName>
        <fullName evidence="3">Lipoprotein</fullName>
    </recommendedName>
</protein>
<dbReference type="PROSITE" id="PS51257">
    <property type="entry name" value="PROKAR_LIPOPROTEIN"/>
    <property type="match status" value="1"/>
</dbReference>
<gene>
    <name evidence="1" type="ORF">A4V02_07195</name>
</gene>
<reference evidence="2" key="1">
    <citation type="submission" date="2016-04" db="EMBL/GenBank/DDBJ databases">
        <title>Complete Genome Sequences of Twelve Strains of a Stable Defined Moderately Diverse Mouse Microbiota 2 (sDMDMm2).</title>
        <authorList>
            <person name="Uchimura Y."/>
            <person name="Wyss M."/>
            <person name="Brugiroux S."/>
            <person name="Limenitakis J.P."/>
            <person name="Stecher B."/>
            <person name="McCoy K.D."/>
            <person name="Macpherson A.J."/>
        </authorList>
    </citation>
    <scope>NUCLEOTIDE SEQUENCE [LARGE SCALE GENOMIC DNA]</scope>
    <source>
        <strain evidence="2">YL27</strain>
    </source>
</reference>
<accession>A0A1B1S9P4</accession>
<dbReference type="KEGG" id="pary:A4V02_07195"/>
<accession>A0A1Z2XIX5</accession>
<organism evidence="1 2">
    <name type="scientific">Muribaculum intestinale</name>
    <dbReference type="NCBI Taxonomy" id="1796646"/>
    <lineage>
        <taxon>Bacteria</taxon>
        <taxon>Pseudomonadati</taxon>
        <taxon>Bacteroidota</taxon>
        <taxon>Bacteroidia</taxon>
        <taxon>Bacteroidales</taxon>
        <taxon>Muribaculaceae</taxon>
        <taxon>Muribaculum</taxon>
    </lineage>
</organism>